<protein>
    <submittedName>
        <fullName evidence="1">Uncharacterized protein</fullName>
    </submittedName>
</protein>
<organism evidence="1 2">
    <name type="scientific">Vibrio natriegens NBRC 15636 = ATCC 14048 = DSM 759</name>
    <dbReference type="NCBI Taxonomy" id="1219067"/>
    <lineage>
        <taxon>Bacteria</taxon>
        <taxon>Pseudomonadati</taxon>
        <taxon>Pseudomonadota</taxon>
        <taxon>Gammaproteobacteria</taxon>
        <taxon>Vibrionales</taxon>
        <taxon>Vibrionaceae</taxon>
        <taxon>Vibrio</taxon>
    </lineage>
</organism>
<dbReference type="KEGG" id="vna:PN96_16430"/>
<reference evidence="1 2" key="1">
    <citation type="submission" date="2016-07" db="EMBL/GenBank/DDBJ databases">
        <title>Developing Vibrio natriegens as a novel, fast-growing host for biotechnology.</title>
        <authorList>
            <person name="Weinstock M.T."/>
            <person name="Hesek E.D."/>
            <person name="Wilson C.M."/>
            <person name="Gibson D.G."/>
        </authorList>
    </citation>
    <scope>NUCLEOTIDE SEQUENCE [LARGE SCALE GENOMIC DNA]</scope>
    <source>
        <strain evidence="1 2">ATCC 14048</strain>
    </source>
</reference>
<dbReference type="AlphaFoldDB" id="A0AAN1CXX8"/>
<dbReference type="Proteomes" id="UP000092741">
    <property type="component" value="Chromosome 2"/>
</dbReference>
<sequence length="61" mass="6900">MIFLSFSSSTLQRVHYVKQANKNSMFVENSTLVTFQDILCASNPDLSGFSDNWEANDGVFF</sequence>
<evidence type="ECO:0000313" key="2">
    <source>
        <dbReference type="Proteomes" id="UP000092741"/>
    </source>
</evidence>
<keyword evidence="2" id="KW-1185">Reference proteome</keyword>
<evidence type="ECO:0000313" key="1">
    <source>
        <dbReference type="EMBL" id="ANQ15064.1"/>
    </source>
</evidence>
<dbReference type="EMBL" id="CP016346">
    <property type="protein sequence ID" value="ANQ15064.1"/>
    <property type="molecule type" value="Genomic_DNA"/>
</dbReference>
<proteinExistence type="predicted"/>
<gene>
    <name evidence="1" type="ORF">BA890_20275</name>
</gene>
<name>A0AAN1CXX8_VIBNA</name>
<accession>A0AAN1CXX8</accession>